<dbReference type="Pfam" id="PF13644">
    <property type="entry name" value="DKNYY"/>
    <property type="match status" value="3"/>
</dbReference>
<proteinExistence type="predicted"/>
<keyword evidence="2" id="KW-1185">Reference proteome</keyword>
<evidence type="ECO:0000313" key="2">
    <source>
        <dbReference type="Proteomes" id="UP000422644"/>
    </source>
</evidence>
<dbReference type="EMBL" id="AP019831">
    <property type="protein sequence ID" value="BBM45507.1"/>
    <property type="molecule type" value="Genomic_DNA"/>
</dbReference>
<sequence>MKKNIFKVLVLAILLGNIGFGEYIKKNGRVYYRQDESYSDLEEVKKSFREIEKEGNFYRVLDIQYFPADMDTFQDINGEYGKDKDRVYFEKNEIYEADLASFVIVKGNISKDKNFVYNMGDRIYLEDDDEFIIENENLRKKIDSITLKVFNSPDKNSVRYIGDKNGIYYVLNDAQRIKGADFKTFEELGYSYAKDKNSIYFENRKIKGADISSFEVLNDGYAKDKNSFYLEGEKVKGVNKSTSKEPSENMAQKGRTVIGLLEIDDNNVYNIDEPLNISPKNFSLIGERNDYVKNDKGVYFIDIYNVSKPTTVEKLPVNPDKFRVIKKNYLKDDKIVYYNSNHGNMKVEDADAASFQELTENYGKDKNYIYYGEQKIENSDSNSAKAITDIILKDKHNVYYIGQKLEGISDAETFEAISDVKGLNGFYAKDKHNVYFISDSDFSEKVKKLEKLNVNKTKVLNEYYVKDDKKVYCLGERINGADARSFKVKNEYSSQGEDRNHKYEYCKITE</sequence>
<dbReference type="OrthoDB" id="78559at2"/>
<dbReference type="AlphaFoldDB" id="A0A510K2R1"/>
<reference evidence="1 2" key="1">
    <citation type="submission" date="2019-07" db="EMBL/GenBank/DDBJ databases">
        <title>Complete Genome Sequence of Leptotrichia trevisanii Strain JMUB3870.</title>
        <authorList>
            <person name="Watanabe S."/>
            <person name="Cui L."/>
        </authorList>
    </citation>
    <scope>NUCLEOTIDE SEQUENCE [LARGE SCALE GENOMIC DNA]</scope>
    <source>
        <strain evidence="1 2">JMUB3870</strain>
    </source>
</reference>
<accession>A0A510K2R1</accession>
<gene>
    <name evidence="1" type="ORF">JMUB3870_1626</name>
</gene>
<name>A0A510K2R1_9FUSO</name>
<evidence type="ECO:0008006" key="3">
    <source>
        <dbReference type="Google" id="ProtNLM"/>
    </source>
</evidence>
<dbReference type="RefSeq" id="WP_155282890.1">
    <property type="nucleotide sequence ID" value="NZ_AP019831.1"/>
</dbReference>
<evidence type="ECO:0000313" key="1">
    <source>
        <dbReference type="EMBL" id="BBM45507.1"/>
    </source>
</evidence>
<protein>
    <recommendedName>
        <fullName evidence="3">DKNYY family protein</fullName>
    </recommendedName>
</protein>
<dbReference type="InterPro" id="IPR027375">
    <property type="entry name" value="DKNYY"/>
</dbReference>
<organism evidence="1 2">
    <name type="scientific">Leptotrichia trevisanii</name>
    <dbReference type="NCBI Taxonomy" id="109328"/>
    <lineage>
        <taxon>Bacteria</taxon>
        <taxon>Fusobacteriati</taxon>
        <taxon>Fusobacteriota</taxon>
        <taxon>Fusobacteriia</taxon>
        <taxon>Fusobacteriales</taxon>
        <taxon>Leptotrichiaceae</taxon>
        <taxon>Leptotrichia</taxon>
    </lineage>
</organism>
<dbReference type="Proteomes" id="UP000422644">
    <property type="component" value="Chromosome"/>
</dbReference>